<dbReference type="EMBL" id="JALBWM010000216">
    <property type="protein sequence ID" value="MCO1336859.1"/>
    <property type="molecule type" value="Genomic_DNA"/>
</dbReference>
<dbReference type="Proteomes" id="UP001139028">
    <property type="component" value="Unassembled WGS sequence"/>
</dbReference>
<name>A0A9X2ER02_9GAMM</name>
<sequence length="59" mass="6517">MSDVIRQPVEITYQAELEALREDDSAKKPENWSLSPQSVVKYLMGGGTAGLSHINQLKS</sequence>
<dbReference type="RefSeq" id="WP_252472854.1">
    <property type="nucleotide sequence ID" value="NZ_JALBWM010000216.1"/>
</dbReference>
<accession>A0A9X2ER02</accession>
<organism evidence="1 2">
    <name type="scientific">Microbulbifer okhotskensis</name>
    <dbReference type="NCBI Taxonomy" id="2926617"/>
    <lineage>
        <taxon>Bacteria</taxon>
        <taxon>Pseudomonadati</taxon>
        <taxon>Pseudomonadota</taxon>
        <taxon>Gammaproteobacteria</taxon>
        <taxon>Cellvibrionales</taxon>
        <taxon>Microbulbiferaceae</taxon>
        <taxon>Microbulbifer</taxon>
    </lineage>
</organism>
<gene>
    <name evidence="1" type="ORF">MO867_21255</name>
</gene>
<evidence type="ECO:0000313" key="2">
    <source>
        <dbReference type="Proteomes" id="UP001139028"/>
    </source>
</evidence>
<reference evidence="1" key="1">
    <citation type="journal article" date="2022" name="Arch. Microbiol.">
        <title>Microbulbifer okhotskensis sp. nov., isolated from a deep bottom sediment of the Okhotsk Sea.</title>
        <authorList>
            <person name="Romanenko L."/>
            <person name="Kurilenko V."/>
            <person name="Otstavnykh N."/>
            <person name="Velansky P."/>
            <person name="Isaeva M."/>
            <person name="Mikhailov V."/>
        </authorList>
    </citation>
    <scope>NUCLEOTIDE SEQUENCE</scope>
    <source>
        <strain evidence="1">OS29</strain>
    </source>
</reference>
<keyword evidence="2" id="KW-1185">Reference proteome</keyword>
<dbReference type="AlphaFoldDB" id="A0A9X2ER02"/>
<protein>
    <submittedName>
        <fullName evidence="1">Uncharacterized protein</fullName>
    </submittedName>
</protein>
<proteinExistence type="predicted"/>
<comment type="caution">
    <text evidence="1">The sequence shown here is derived from an EMBL/GenBank/DDBJ whole genome shotgun (WGS) entry which is preliminary data.</text>
</comment>
<evidence type="ECO:0000313" key="1">
    <source>
        <dbReference type="EMBL" id="MCO1336859.1"/>
    </source>
</evidence>